<evidence type="ECO:0000313" key="3">
    <source>
        <dbReference type="Proteomes" id="UP000013148"/>
    </source>
</evidence>
<keyword evidence="3" id="KW-1185">Reference proteome</keyword>
<protein>
    <recommendedName>
        <fullName evidence="4">DUF2798 domain-containing protein</fullName>
    </recommendedName>
</protein>
<dbReference type="RefSeq" id="WP_004818412.1">
    <property type="nucleotide sequence ID" value="NZ_KB849456.1"/>
</dbReference>
<accession>N8YEN3</accession>
<feature type="transmembrane region" description="Helical" evidence="1">
    <location>
        <begin position="73"/>
        <end position="91"/>
    </location>
</feature>
<evidence type="ECO:0000256" key="1">
    <source>
        <dbReference type="SAM" id="Phobius"/>
    </source>
</evidence>
<dbReference type="Proteomes" id="UP000013148">
    <property type="component" value="Unassembled WGS sequence"/>
</dbReference>
<keyword evidence="1" id="KW-0472">Membrane</keyword>
<dbReference type="PATRIC" id="fig|1217656.3.peg.1054"/>
<dbReference type="InterPro" id="IPR021529">
    <property type="entry name" value="DUF2798"/>
</dbReference>
<reference evidence="2 3" key="1">
    <citation type="submission" date="2013-02" db="EMBL/GenBank/DDBJ databases">
        <title>The Genome Sequence of Acinetobacter guillouiae NIPH 991.</title>
        <authorList>
            <consortium name="The Broad Institute Genome Sequencing Platform"/>
            <consortium name="The Broad Institute Genome Sequencing Center for Infectious Disease"/>
            <person name="Cerqueira G."/>
            <person name="Feldgarden M."/>
            <person name="Courvalin P."/>
            <person name="Perichon B."/>
            <person name="Grillot-Courvalin C."/>
            <person name="Clermont D."/>
            <person name="Rocha E."/>
            <person name="Yoon E.-J."/>
            <person name="Nemec A."/>
            <person name="Walker B."/>
            <person name="Young S.K."/>
            <person name="Zeng Q."/>
            <person name="Gargeya S."/>
            <person name="Fitzgerald M."/>
            <person name="Haas B."/>
            <person name="Abouelleil A."/>
            <person name="Alvarado L."/>
            <person name="Arachchi H.M."/>
            <person name="Berlin A.M."/>
            <person name="Chapman S.B."/>
            <person name="Dewar J."/>
            <person name="Goldberg J."/>
            <person name="Griggs A."/>
            <person name="Gujja S."/>
            <person name="Hansen M."/>
            <person name="Howarth C."/>
            <person name="Imamovic A."/>
            <person name="Larimer J."/>
            <person name="McCowan C."/>
            <person name="Murphy C."/>
            <person name="Neiman D."/>
            <person name="Pearson M."/>
            <person name="Priest M."/>
            <person name="Roberts A."/>
            <person name="Saif S."/>
            <person name="Shea T."/>
            <person name="Sisk P."/>
            <person name="Sykes S."/>
            <person name="Wortman J."/>
            <person name="Nusbaum C."/>
            <person name="Birren B."/>
        </authorList>
    </citation>
    <scope>NUCLEOTIDE SEQUENCE [LARGE SCALE GENOMIC DNA]</scope>
    <source>
        <strain evidence="2 3">NIPH 991</strain>
    </source>
</reference>
<keyword evidence="1" id="KW-1133">Transmembrane helix</keyword>
<name>N8YEN3_ACIGI</name>
<evidence type="ECO:0008006" key="4">
    <source>
        <dbReference type="Google" id="ProtNLM"/>
    </source>
</evidence>
<dbReference type="eggNOG" id="ENOG5033AXW">
    <property type="taxonomic scope" value="Bacteria"/>
</dbReference>
<dbReference type="EMBL" id="APPJ01000009">
    <property type="protein sequence ID" value="ENV17770.1"/>
    <property type="molecule type" value="Genomic_DNA"/>
</dbReference>
<dbReference type="Pfam" id="PF11391">
    <property type="entry name" value="DUF2798"/>
    <property type="match status" value="1"/>
</dbReference>
<comment type="caution">
    <text evidence="2">The sequence shown here is derived from an EMBL/GenBank/DDBJ whole genome shotgun (WGS) entry which is preliminary data.</text>
</comment>
<sequence length="107" mass="12345">MPDLKPEIKIENRRDQHKPAMIFAGIPKLPAKYAGWIMPFILSALMSATISMINLWKNVGWFDGFFAKWFSVWLFSWMIAFPTVLIFLPLVRRFTGLFVDLTPPPSA</sequence>
<evidence type="ECO:0000313" key="2">
    <source>
        <dbReference type="EMBL" id="ENV17770.1"/>
    </source>
</evidence>
<feature type="transmembrane region" description="Helical" evidence="1">
    <location>
        <begin position="33"/>
        <end position="53"/>
    </location>
</feature>
<proteinExistence type="predicted"/>
<dbReference type="HOGENOM" id="CLU_173298_0_0_6"/>
<keyword evidence="1" id="KW-0812">Transmembrane</keyword>
<dbReference type="AlphaFoldDB" id="N8YEN3"/>
<organism evidence="2 3">
    <name type="scientific">Acinetobacter guillouiae NIPH 991</name>
    <dbReference type="NCBI Taxonomy" id="1217656"/>
    <lineage>
        <taxon>Bacteria</taxon>
        <taxon>Pseudomonadati</taxon>
        <taxon>Pseudomonadota</taxon>
        <taxon>Gammaproteobacteria</taxon>
        <taxon>Moraxellales</taxon>
        <taxon>Moraxellaceae</taxon>
        <taxon>Acinetobacter</taxon>
    </lineage>
</organism>
<gene>
    <name evidence="2" type="ORF">F964_01074</name>
</gene>